<evidence type="ECO:0000313" key="3">
    <source>
        <dbReference type="Proteomes" id="UP001288620"/>
    </source>
</evidence>
<name>A0ABU5LDD1_9GAMM</name>
<gene>
    <name evidence="2" type="ORF">N4G40_06710</name>
</gene>
<dbReference type="Gene3D" id="1.10.150.400">
    <property type="match status" value="1"/>
</dbReference>
<keyword evidence="1" id="KW-0479">Metal-binding</keyword>
<evidence type="ECO:0000313" key="2">
    <source>
        <dbReference type="EMBL" id="MDZ7277964.1"/>
    </source>
</evidence>
<dbReference type="Proteomes" id="UP001288620">
    <property type="component" value="Unassembled WGS sequence"/>
</dbReference>
<organism evidence="2 3">
    <name type="scientific">Pantoea eucrina</name>
    <dbReference type="NCBI Taxonomy" id="472693"/>
    <lineage>
        <taxon>Bacteria</taxon>
        <taxon>Pseudomonadati</taxon>
        <taxon>Pseudomonadota</taxon>
        <taxon>Gammaproteobacteria</taxon>
        <taxon>Enterobacterales</taxon>
        <taxon>Erwiniaceae</taxon>
        <taxon>Pantoea</taxon>
    </lineage>
</organism>
<sequence length="602" mass="68622">MNALIKTLGDEQEIYKLKFLAEKSQIISFDFFDTLYTRPLEDPEDAFDLIGYKFNFPNFRELRRKAQTEAFREMIKNGRKEITLDNIYDNFVEAGELRAVLQQAEIDIELNLVEPNPPMLAFFNEMIEQGKDVVITSDMYFGENFFKTALDKFNVKQVPLYISADQNATKRDSGEIFTKVISDFEVEPQNILHIGDNQTADVIRPSEKGLSTWHYNPIHLQNKSKGHSLIHSIANGLYRSRSDERVAAGTFSELGYKYQASATWGFLKWIQQQCIYDSITKLLFVSRDGFSLEKLASKYLKNELPDFQYFLGSRIAFSLAVITEENFVNHIPFLLSGSDGLSPGELLERIGVEPPSEEVMKGLGIECNAIISHNNIELVRKFIVSYRTEILKVCQKTRRGLFMYLSSMGIKPGDRIAMVDVGWSGTTQEAFANAVSTFMDVEVIGYYFCLANTPEKQRRDATLNMKALISNQSAGQHTVDKIYENRIVAELFFSAPHATIIGYLPHKNSVLPIEDEGRAKAANHDNIINGLNEGMDAFVNDFLAFKERIGIKFSPLQLAQSLVDLVAKEEWRKEPLFHEVENFDSWASSRNQTIKFTDYSKL</sequence>
<reference evidence="3" key="1">
    <citation type="submission" date="2023-07" db="EMBL/GenBank/DDBJ databases">
        <title>Structural and functional analysis of rice phyllospheric bacteria for their antimicrobial properties and defense elicitation against blast disease.</title>
        <authorList>
            <person name="Sahu K.P."/>
            <person name="Asharani P."/>
            <person name="Kumar M."/>
            <person name="Reddy B."/>
            <person name="Kumar A."/>
        </authorList>
    </citation>
    <scope>NUCLEOTIDE SEQUENCE [LARGE SCALE GENOMIC DNA]</scope>
    <source>
        <strain evidence="3">OsEp_Plm_30P10</strain>
    </source>
</reference>
<evidence type="ECO:0008006" key="4">
    <source>
        <dbReference type="Google" id="ProtNLM"/>
    </source>
</evidence>
<dbReference type="SUPFAM" id="SSF56784">
    <property type="entry name" value="HAD-like"/>
    <property type="match status" value="1"/>
</dbReference>
<accession>A0ABU5LDD1</accession>
<proteinExistence type="predicted"/>
<keyword evidence="3" id="KW-1185">Reference proteome</keyword>
<dbReference type="InterPro" id="IPR036412">
    <property type="entry name" value="HAD-like_sf"/>
</dbReference>
<dbReference type="InterPro" id="IPR023214">
    <property type="entry name" value="HAD_sf"/>
</dbReference>
<dbReference type="RefSeq" id="WP_322541996.1">
    <property type="nucleotide sequence ID" value="NZ_JAOBTT010000001.1"/>
</dbReference>
<protein>
    <recommendedName>
        <fullName evidence="4">Haloacid dehalogenase</fullName>
    </recommendedName>
</protein>
<dbReference type="Gene3D" id="3.40.50.1000">
    <property type="entry name" value="HAD superfamily/HAD-like"/>
    <property type="match status" value="1"/>
</dbReference>
<comment type="caution">
    <text evidence="2">The sequence shown here is derived from an EMBL/GenBank/DDBJ whole genome shotgun (WGS) entry which is preliminary data.</text>
</comment>
<dbReference type="EMBL" id="JAOBTT010000001">
    <property type="protein sequence ID" value="MDZ7277964.1"/>
    <property type="molecule type" value="Genomic_DNA"/>
</dbReference>
<evidence type="ECO:0000256" key="1">
    <source>
        <dbReference type="ARBA" id="ARBA00022723"/>
    </source>
</evidence>